<organism evidence="2 3">
    <name type="scientific">Acrodontium crateriforme</name>
    <dbReference type="NCBI Taxonomy" id="150365"/>
    <lineage>
        <taxon>Eukaryota</taxon>
        <taxon>Fungi</taxon>
        <taxon>Dikarya</taxon>
        <taxon>Ascomycota</taxon>
        <taxon>Pezizomycotina</taxon>
        <taxon>Dothideomycetes</taxon>
        <taxon>Dothideomycetidae</taxon>
        <taxon>Mycosphaerellales</taxon>
        <taxon>Teratosphaeriaceae</taxon>
        <taxon>Acrodontium</taxon>
    </lineage>
</organism>
<evidence type="ECO:0000256" key="1">
    <source>
        <dbReference type="SAM" id="MobiDB-lite"/>
    </source>
</evidence>
<reference evidence="2 3" key="1">
    <citation type="submission" date="2023-11" db="EMBL/GenBank/DDBJ databases">
        <title>An acidophilic fungus is an integral part of prey digestion in a carnivorous sundew plant.</title>
        <authorList>
            <person name="Tsai I.J."/>
        </authorList>
    </citation>
    <scope>NUCLEOTIDE SEQUENCE [LARGE SCALE GENOMIC DNA]</scope>
    <source>
        <strain evidence="2">169a</strain>
    </source>
</reference>
<accession>A0AAQ3M064</accession>
<dbReference type="AlphaFoldDB" id="A0AAQ3M064"/>
<gene>
    <name evidence="2" type="ORF">R9X50_00185300</name>
</gene>
<keyword evidence="3" id="KW-1185">Reference proteome</keyword>
<protein>
    <submittedName>
        <fullName evidence="2">Uncharacterized protein</fullName>
    </submittedName>
</protein>
<feature type="region of interest" description="Disordered" evidence="1">
    <location>
        <begin position="195"/>
        <end position="257"/>
    </location>
</feature>
<sequence length="257" mass="28439">MVKDKSRRSSSNTRGKRPALELDIDDPIAEKAASEHQKKRRLTRQDYIKIESDLITTPPSTDEATTIPGLTEKVTSLPGTVRSYFAFIANHDPGQGPFASMVEMLLASATVQEVNSPQEFETLARAVLAEYAADAGTIDAKIAVLKPAWCQQLGRPKKIELAIAMLCDGEAALSKQAMAKLRSTMMDALDDRMDVPASWRNNDPGRTSHATTDSYRPLEETPHGTSHVRPYYPQRSSPPRGRSQPPDRSHGHRHGRR</sequence>
<evidence type="ECO:0000313" key="2">
    <source>
        <dbReference type="EMBL" id="WPG99048.1"/>
    </source>
</evidence>
<name>A0AAQ3M064_9PEZI</name>
<dbReference type="EMBL" id="CP138581">
    <property type="protein sequence ID" value="WPG99048.1"/>
    <property type="molecule type" value="Genomic_DNA"/>
</dbReference>
<dbReference type="Proteomes" id="UP001303373">
    <property type="component" value="Chromosome 2"/>
</dbReference>
<proteinExistence type="predicted"/>
<evidence type="ECO:0000313" key="3">
    <source>
        <dbReference type="Proteomes" id="UP001303373"/>
    </source>
</evidence>
<feature type="compositionally biased region" description="Low complexity" evidence="1">
    <location>
        <begin position="229"/>
        <end position="246"/>
    </location>
</feature>
<feature type="region of interest" description="Disordered" evidence="1">
    <location>
        <begin position="1"/>
        <end position="41"/>
    </location>
</feature>
<feature type="compositionally biased region" description="Polar residues" evidence="1">
    <location>
        <begin position="199"/>
        <end position="214"/>
    </location>
</feature>